<dbReference type="CDD" id="cd10292">
    <property type="entry name" value="GST_C_YghU_like"/>
    <property type="match status" value="1"/>
</dbReference>
<proteinExistence type="predicted"/>
<dbReference type="CDD" id="cd03048">
    <property type="entry name" value="GST_N_Ure2p_like"/>
    <property type="match status" value="1"/>
</dbReference>
<dbReference type="SUPFAM" id="SSF47616">
    <property type="entry name" value="GST C-terminal domain-like"/>
    <property type="match status" value="1"/>
</dbReference>
<dbReference type="InterPro" id="IPR036282">
    <property type="entry name" value="Glutathione-S-Trfase_C_sf"/>
</dbReference>
<protein>
    <submittedName>
        <fullName evidence="4">Glutathione-dependent disulfide-bond oxidoreductase</fullName>
    </submittedName>
</protein>
<evidence type="ECO:0000313" key="6">
    <source>
        <dbReference type="Proteomes" id="UP000590068"/>
    </source>
</evidence>
<comment type="caution">
    <text evidence="4">The sequence shown here is derived from an EMBL/GenBank/DDBJ whole genome shotgun (WGS) entry which is preliminary data.</text>
</comment>
<dbReference type="RefSeq" id="WP_102322680.1">
    <property type="nucleotide sequence ID" value="NZ_JABBXC010000032.1"/>
</dbReference>
<reference evidence="3 6" key="4">
    <citation type="submission" date="2020-04" db="EMBL/GenBank/DDBJ databases">
        <title>WGS-Seq of Vibrio isolated by the O'Toole Lab.</title>
        <authorList>
            <person name="Mckone K.P."/>
            <person name="Whitaker R."/>
            <person name="Sevigney J.L."/>
            <person name="Herring J.B."/>
            <person name="O'Toole G."/>
        </authorList>
    </citation>
    <scope>NUCLEOTIDE SEQUENCE [LARGE SCALE GENOMIC DNA]</scope>
    <source>
        <strain evidence="3 6">BS_02</strain>
    </source>
</reference>
<feature type="domain" description="GST N-terminal" evidence="1">
    <location>
        <begin position="45"/>
        <end position="132"/>
    </location>
</feature>
<dbReference type="Pfam" id="PF13409">
    <property type="entry name" value="GST_N_2"/>
    <property type="match status" value="1"/>
</dbReference>
<evidence type="ECO:0000259" key="1">
    <source>
        <dbReference type="PROSITE" id="PS50404"/>
    </source>
</evidence>
<keyword evidence="6" id="KW-1185">Reference proteome</keyword>
<reference evidence="4" key="2">
    <citation type="submission" date="2016-07" db="EMBL/GenBank/DDBJ databases">
        <authorList>
            <person name="Kauffman K."/>
            <person name="Arevalo P."/>
            <person name="Polz M.F."/>
        </authorList>
    </citation>
    <scope>NUCLEOTIDE SEQUENCE</scope>
    <source>
        <strain evidence="4">10N.222.49.A5</strain>
    </source>
</reference>
<dbReference type="InterPro" id="IPR036249">
    <property type="entry name" value="Thioredoxin-like_sf"/>
</dbReference>
<reference evidence="5" key="1">
    <citation type="submission" date="2016-07" db="EMBL/GenBank/DDBJ databases">
        <title>Nontailed viruses are major unrecognized killers of bacteria in the ocean.</title>
        <authorList>
            <person name="Kauffman K."/>
            <person name="Hussain F."/>
            <person name="Yang J."/>
            <person name="Arevalo P."/>
            <person name="Brown J."/>
            <person name="Cutler M."/>
            <person name="Kelly L."/>
            <person name="Polz M.F."/>
        </authorList>
    </citation>
    <scope>NUCLEOTIDE SEQUENCE [LARGE SCALE GENOMIC DNA]</scope>
    <source>
        <strain evidence="5">10N.222.49.A5</strain>
    </source>
</reference>
<organism evidence="4 5">
    <name type="scientific">Vibrio breoganii</name>
    <dbReference type="NCBI Taxonomy" id="553239"/>
    <lineage>
        <taxon>Bacteria</taxon>
        <taxon>Pseudomonadati</taxon>
        <taxon>Pseudomonadota</taxon>
        <taxon>Gammaproteobacteria</taxon>
        <taxon>Vibrionales</taxon>
        <taxon>Vibrionaceae</taxon>
        <taxon>Vibrio</taxon>
    </lineage>
</organism>
<accession>A0AAP8MUC8</accession>
<evidence type="ECO:0000259" key="2">
    <source>
        <dbReference type="PROSITE" id="PS50405"/>
    </source>
</evidence>
<dbReference type="PANTHER" id="PTHR44051">
    <property type="entry name" value="GLUTATHIONE S-TRANSFERASE-RELATED"/>
    <property type="match status" value="1"/>
</dbReference>
<dbReference type="EMBL" id="JABCJR010000030">
    <property type="protein sequence ID" value="NMR71170.1"/>
    <property type="molecule type" value="Genomic_DNA"/>
</dbReference>
<dbReference type="SUPFAM" id="SSF52833">
    <property type="entry name" value="Thioredoxin-like"/>
    <property type="match status" value="1"/>
</dbReference>
<dbReference type="EMBL" id="MDBO01000107">
    <property type="protein sequence ID" value="PMP07459.1"/>
    <property type="molecule type" value="Genomic_DNA"/>
</dbReference>
<dbReference type="InterPro" id="IPR004045">
    <property type="entry name" value="Glutathione_S-Trfase_N"/>
</dbReference>
<dbReference type="Proteomes" id="UP000235611">
    <property type="component" value="Unassembled WGS sequence"/>
</dbReference>
<evidence type="ECO:0000313" key="4">
    <source>
        <dbReference type="EMBL" id="PMP07459.1"/>
    </source>
</evidence>
<dbReference type="SFLD" id="SFLDG01151">
    <property type="entry name" value="Main.2:_Nu-like"/>
    <property type="match status" value="1"/>
</dbReference>
<dbReference type="PROSITE" id="PS50405">
    <property type="entry name" value="GST_CTER"/>
    <property type="match status" value="1"/>
</dbReference>
<dbReference type="Pfam" id="PF13410">
    <property type="entry name" value="GST_C_2"/>
    <property type="match status" value="1"/>
</dbReference>
<dbReference type="PANTHER" id="PTHR44051:SF22">
    <property type="entry name" value="DISULFIDE-BOND OXIDOREDUCTASE YGHU"/>
    <property type="match status" value="1"/>
</dbReference>
<dbReference type="Gene3D" id="3.40.30.10">
    <property type="entry name" value="Glutaredoxin"/>
    <property type="match status" value="1"/>
</dbReference>
<dbReference type="SFLD" id="SFLDG00358">
    <property type="entry name" value="Main_(cytGST)"/>
    <property type="match status" value="1"/>
</dbReference>
<dbReference type="Gene3D" id="1.20.1050.10">
    <property type="match status" value="1"/>
</dbReference>
<dbReference type="InterPro" id="IPR040079">
    <property type="entry name" value="Glutathione_S-Trfase"/>
</dbReference>
<reference evidence="4" key="3">
    <citation type="journal article" date="2018" name="Nature">
        <title>A major lineage of non-tailed dsDNA viruses as unrecognized killers of marine bacteria.</title>
        <authorList>
            <person name="Kauffman K.M."/>
            <person name="Hussain F.A."/>
            <person name="Yang J."/>
            <person name="Arevalo P."/>
            <person name="Brown J.M."/>
            <person name="Chang W.K."/>
            <person name="VanInsberghe D."/>
            <person name="Elsherbini J."/>
            <person name="Sharma R.S."/>
            <person name="Cutler M.B."/>
            <person name="Kelly L."/>
            <person name="Polz M.F."/>
        </authorList>
    </citation>
    <scope>NUCLEOTIDE SEQUENCE</scope>
    <source>
        <strain evidence="4">10N.222.49.A5</strain>
    </source>
</reference>
<dbReference type="SFLD" id="SFLDS00019">
    <property type="entry name" value="Glutathione_Transferase_(cytos"/>
    <property type="match status" value="1"/>
</dbReference>
<dbReference type="Proteomes" id="UP000590068">
    <property type="component" value="Unassembled WGS sequence"/>
</dbReference>
<gene>
    <name evidence="3" type="primary">yghU</name>
    <name evidence="4" type="ORF">BCS93_16020</name>
    <name evidence="3" type="ORF">HJ568_14545</name>
</gene>
<dbReference type="AlphaFoldDB" id="A0AAP8MUC8"/>
<dbReference type="PROSITE" id="PS50404">
    <property type="entry name" value="GST_NTER"/>
    <property type="match status" value="1"/>
</dbReference>
<sequence length="285" mass="32281">MTEQYVPPKIWVNDAEGGNKWANINSPESGARFERELPVGEHAFQLYSLGTPNGQKVTILFEELLAAGIKDAEYDAYLINIGELDQFSSGFVGVNPNSKIPALVDKTGSEPVNVFESASILVHLAEKFDRFLPKSGPERTQTFNWLFWAQGSAPFLGGGFGHFYAYADEKQEYPINRFAMEAKRQLDVLDKQLAANTFVAGEEITIADMAIWPWYGNLVLGNLYDAAEFLQVETYTNVHRWAKQLEQREGFQRGRVVNRSFGEEWEQVPERHNAEDIDKVLKLRP</sequence>
<feature type="domain" description="GST C-terminal" evidence="2">
    <location>
        <begin position="138"/>
        <end position="271"/>
    </location>
</feature>
<evidence type="ECO:0000313" key="3">
    <source>
        <dbReference type="EMBL" id="NMR71170.1"/>
    </source>
</evidence>
<evidence type="ECO:0000313" key="5">
    <source>
        <dbReference type="Proteomes" id="UP000235611"/>
    </source>
</evidence>
<dbReference type="NCBIfam" id="NF008731">
    <property type="entry name" value="PRK11752.1"/>
    <property type="match status" value="1"/>
</dbReference>
<name>A0AAP8MUC8_9VIBR</name>
<dbReference type="InterPro" id="IPR010987">
    <property type="entry name" value="Glutathione-S-Trfase_C-like"/>
</dbReference>